<dbReference type="InterPro" id="IPR050314">
    <property type="entry name" value="Glycosyl_Hydrlase_18"/>
</dbReference>
<evidence type="ECO:0000256" key="8">
    <source>
        <dbReference type="SAM" id="SignalP"/>
    </source>
</evidence>
<dbReference type="InterPro" id="IPR017853">
    <property type="entry name" value="GH"/>
</dbReference>
<dbReference type="PANTHER" id="PTHR11177">
    <property type="entry name" value="CHITINASE"/>
    <property type="match status" value="1"/>
</dbReference>
<organism evidence="10 11">
    <name type="scientific">Actinokineospora diospyrosa</name>
    <dbReference type="NCBI Taxonomy" id="103728"/>
    <lineage>
        <taxon>Bacteria</taxon>
        <taxon>Bacillati</taxon>
        <taxon>Actinomycetota</taxon>
        <taxon>Actinomycetes</taxon>
        <taxon>Pseudonocardiales</taxon>
        <taxon>Pseudonocardiaceae</taxon>
        <taxon>Actinokineospora</taxon>
    </lineage>
</organism>
<dbReference type="InterPro" id="IPR011583">
    <property type="entry name" value="Chitinase_II/V-like_cat"/>
</dbReference>
<evidence type="ECO:0000313" key="11">
    <source>
        <dbReference type="Proteomes" id="UP001205185"/>
    </source>
</evidence>
<evidence type="ECO:0000256" key="2">
    <source>
        <dbReference type="ARBA" id="ARBA00012729"/>
    </source>
</evidence>
<dbReference type="PANTHER" id="PTHR11177:SF317">
    <property type="entry name" value="CHITINASE 12-RELATED"/>
    <property type="match status" value="1"/>
</dbReference>
<dbReference type="InterPro" id="IPR001579">
    <property type="entry name" value="Glyco_hydro_18_chit_AS"/>
</dbReference>
<evidence type="ECO:0000313" key="10">
    <source>
        <dbReference type="EMBL" id="MCP2273603.1"/>
    </source>
</evidence>
<evidence type="ECO:0000256" key="4">
    <source>
        <dbReference type="ARBA" id="ARBA00023024"/>
    </source>
</evidence>
<keyword evidence="3 6" id="KW-0378">Hydrolase</keyword>
<comment type="similarity">
    <text evidence="7">Belongs to the glycosyl hydrolase 18 family.</text>
</comment>
<dbReference type="CDD" id="cd06548">
    <property type="entry name" value="GH18_chitinase"/>
    <property type="match status" value="1"/>
</dbReference>
<dbReference type="PROSITE" id="PS01095">
    <property type="entry name" value="GH18_1"/>
    <property type="match status" value="1"/>
</dbReference>
<dbReference type="SUPFAM" id="SSF54556">
    <property type="entry name" value="Chitinase insertion domain"/>
    <property type="match status" value="1"/>
</dbReference>
<dbReference type="Gene3D" id="3.20.20.80">
    <property type="entry name" value="Glycosidases"/>
    <property type="match status" value="1"/>
</dbReference>
<dbReference type="PROSITE" id="PS51910">
    <property type="entry name" value="GH18_2"/>
    <property type="match status" value="1"/>
</dbReference>
<evidence type="ECO:0000256" key="3">
    <source>
        <dbReference type="ARBA" id="ARBA00022801"/>
    </source>
</evidence>
<dbReference type="EC" id="3.2.1.14" evidence="2"/>
<dbReference type="Pfam" id="PF00704">
    <property type="entry name" value="Glyco_hydro_18"/>
    <property type="match status" value="1"/>
</dbReference>
<evidence type="ECO:0000256" key="1">
    <source>
        <dbReference type="ARBA" id="ARBA00000822"/>
    </source>
</evidence>
<dbReference type="InterPro" id="IPR029070">
    <property type="entry name" value="Chitinase_insertion_sf"/>
</dbReference>
<keyword evidence="4" id="KW-0624">Polysaccharide degradation</keyword>
<dbReference type="InterPro" id="IPR001223">
    <property type="entry name" value="Glyco_hydro18_cat"/>
</dbReference>
<evidence type="ECO:0000256" key="5">
    <source>
        <dbReference type="ARBA" id="ARBA00023295"/>
    </source>
</evidence>
<feature type="chain" id="PRO_5046074214" description="chitinase" evidence="8">
    <location>
        <begin position="30"/>
        <end position="431"/>
    </location>
</feature>
<dbReference type="SUPFAM" id="SSF51445">
    <property type="entry name" value="(Trans)glycosidases"/>
    <property type="match status" value="1"/>
</dbReference>
<evidence type="ECO:0000259" key="9">
    <source>
        <dbReference type="PROSITE" id="PS51910"/>
    </source>
</evidence>
<feature type="signal peptide" evidence="8">
    <location>
        <begin position="1"/>
        <end position="29"/>
    </location>
</feature>
<keyword evidence="5 6" id="KW-0326">Glycosidase</keyword>
<dbReference type="Proteomes" id="UP001205185">
    <property type="component" value="Unassembled WGS sequence"/>
</dbReference>
<dbReference type="Gene3D" id="3.10.50.10">
    <property type="match status" value="1"/>
</dbReference>
<accession>A0ABT1IM62</accession>
<dbReference type="RefSeq" id="WP_253890796.1">
    <property type="nucleotide sequence ID" value="NZ_BAAAVB010000004.1"/>
</dbReference>
<comment type="catalytic activity">
    <reaction evidence="1">
        <text>Random endo-hydrolysis of N-acetyl-beta-D-glucosaminide (1-&gt;4)-beta-linkages in chitin and chitodextrins.</text>
        <dbReference type="EC" id="3.2.1.14"/>
    </reaction>
</comment>
<evidence type="ECO:0000256" key="6">
    <source>
        <dbReference type="RuleBase" id="RU000489"/>
    </source>
</evidence>
<name>A0ABT1IM62_9PSEU</name>
<protein>
    <recommendedName>
        <fullName evidence="2">chitinase</fullName>
        <ecNumber evidence="2">3.2.1.14</ecNumber>
    </recommendedName>
</protein>
<feature type="domain" description="GH18" evidence="9">
    <location>
        <begin position="42"/>
        <end position="431"/>
    </location>
</feature>
<keyword evidence="4" id="KW-0146">Chitin degradation</keyword>
<gene>
    <name evidence="10" type="ORF">LV75_006133</name>
</gene>
<proteinExistence type="inferred from homology"/>
<keyword evidence="4" id="KW-0119">Carbohydrate metabolism</keyword>
<keyword evidence="11" id="KW-1185">Reference proteome</keyword>
<evidence type="ECO:0000256" key="7">
    <source>
        <dbReference type="RuleBase" id="RU004453"/>
    </source>
</evidence>
<reference evidence="10 11" key="1">
    <citation type="submission" date="2022-06" db="EMBL/GenBank/DDBJ databases">
        <title>Genomic Encyclopedia of Archaeal and Bacterial Type Strains, Phase II (KMG-II): from individual species to whole genera.</title>
        <authorList>
            <person name="Goeker M."/>
        </authorList>
    </citation>
    <scope>NUCLEOTIDE SEQUENCE [LARGE SCALE GENOMIC DNA]</scope>
    <source>
        <strain evidence="10 11">DSM 44255</strain>
    </source>
</reference>
<dbReference type="EMBL" id="JAMTCO010000017">
    <property type="protein sequence ID" value="MCP2273603.1"/>
    <property type="molecule type" value="Genomic_DNA"/>
</dbReference>
<sequence length="431" mass="46682">MSANRWRAAALLTGVAVAAAVVVAPQAQAHPDHGHGGGHSKDRVIGYFTNWGIYGRNFTVRDLDTSGTAARLTHLNYAFGFLDAQGNCVASDAWADYQKPFEAAQSVDGVADVAGQPLSGNLNQIRKLKKKYPKLRVLISLGGWSGSKYFSNAALTAESRKAHVKSCVDQWIKGNVAPGGAAAGVFDGIDLDWEWPNSTAGDPGNISRPEDKANYTKLMEEYRRQLPKGADLTAYLPANTREITSGFEVSKVLRLLTFGNLQGYDYHGAWDPTTNQQSGLRTAKGDPTPAPGFSTQVVVDAYVSRGAPRDKLVLGVPFFGRGWTGVANVNNGLYQKATGPAPATWEAGSEDYKVLKTKVGVGGYKVYRDEKAGHAWLYDGNNFWTYDDPTEIRRKARYINSQGLGGAMVWSLDADTSDGELIKALHRELSC</sequence>
<dbReference type="SMART" id="SM00636">
    <property type="entry name" value="Glyco_18"/>
    <property type="match status" value="1"/>
</dbReference>
<comment type="caution">
    <text evidence="10">The sequence shown here is derived from an EMBL/GenBank/DDBJ whole genome shotgun (WGS) entry which is preliminary data.</text>
</comment>
<keyword evidence="8" id="KW-0732">Signal</keyword>